<dbReference type="PANTHER" id="PTHR46112">
    <property type="entry name" value="AMINOPEPTIDASE"/>
    <property type="match status" value="1"/>
</dbReference>
<dbReference type="InterPro" id="IPR036005">
    <property type="entry name" value="Creatinase/aminopeptidase-like"/>
</dbReference>
<dbReference type="RefSeq" id="WP_015850004.1">
    <property type="nucleotide sequence ID" value="NC_012883.1"/>
</dbReference>
<dbReference type="KEGG" id="tsi:TSIB_1737"/>
<proteinExistence type="predicted"/>
<dbReference type="Proteomes" id="UP000009079">
    <property type="component" value="Chromosome"/>
</dbReference>
<sequence length="384" mass="43365">MVLWKKIFEKRVKRFQNLLKRNNIDGAVIRTLSTFVYFTGTKWLRPSLLIPAEGEPTVIVAKGEGELFKQRSWIKNVIEFQKTEELMASVTVWIKKNGFNTVGMEFSIERDAYILFYELFKKLNPGVEIVDVRGLSMELRMIKDEWELKKIRKAGKIAKKGMEVAEEEIKPGKSELEVAAEIVRELMINGSEEPKVYVSATPRAHAEPFRDVEIKEGKVVTVVIGADWDHYYVNMSRSFPVGNINERAKLALNAMEEAYTKAVELTKPGIKFIAVERELEKIYRERGLIDAYITGYAHGVGLLIEEDPITTIVVPFWSAVICVKFINIATAGLPSSHLHRRAFGGNGNSPHLQGSQTNIPRANNIPVGLKTAIQTLQNPVPIRA</sequence>
<dbReference type="InterPro" id="IPR050659">
    <property type="entry name" value="Peptidase_M24B"/>
</dbReference>
<dbReference type="InterPro" id="IPR029149">
    <property type="entry name" value="Creatin/AminoP/Spt16_N"/>
</dbReference>
<feature type="domain" description="Peptidase M24" evidence="1">
    <location>
        <begin position="150"/>
        <end position="309"/>
    </location>
</feature>
<dbReference type="STRING" id="604354.TSIB_1737"/>
<dbReference type="EMBL" id="CP001463">
    <property type="protein sequence ID" value="ACS90788.1"/>
    <property type="molecule type" value="Genomic_DNA"/>
</dbReference>
<dbReference type="SUPFAM" id="SSF55920">
    <property type="entry name" value="Creatinase/aminopeptidase"/>
    <property type="match status" value="1"/>
</dbReference>
<dbReference type="Pfam" id="PF01321">
    <property type="entry name" value="Creatinase_N"/>
    <property type="match status" value="1"/>
</dbReference>
<reference evidence="3 4" key="1">
    <citation type="journal article" date="2009" name="Appl. Environ. Microbiol.">
        <title>Metabolic versatility and indigenous origin of the archaeon Thermococcus sibiricus, isolated from a siberian oil reservoir, as revealed by genome analysis.</title>
        <authorList>
            <person name="Mardanov A.V."/>
            <person name="Ravin N.V."/>
            <person name="Svetlitchnyi V.A."/>
            <person name="Beletsky A.V."/>
            <person name="Miroshnichenko M.L."/>
            <person name="Bonch-Osmolovskaya E.A."/>
            <person name="Skryabin K.G."/>
        </authorList>
    </citation>
    <scope>NUCLEOTIDE SEQUENCE [LARGE SCALE GENOMIC DNA]</scope>
    <source>
        <strain evidence="4">DSM 12597 / MM 739</strain>
    </source>
</reference>
<evidence type="ECO:0000313" key="4">
    <source>
        <dbReference type="Proteomes" id="UP000009079"/>
    </source>
</evidence>
<dbReference type="Pfam" id="PF00557">
    <property type="entry name" value="Peptidase_M24"/>
    <property type="match status" value="1"/>
</dbReference>
<dbReference type="Gene3D" id="3.40.350.10">
    <property type="entry name" value="Creatinase/prolidase N-terminal domain"/>
    <property type="match status" value="1"/>
</dbReference>
<feature type="domain" description="Creatinase N-terminal" evidence="2">
    <location>
        <begin position="11"/>
        <end position="142"/>
    </location>
</feature>
<keyword evidence="4" id="KW-1185">Reference proteome</keyword>
<dbReference type="InterPro" id="IPR000994">
    <property type="entry name" value="Pept_M24"/>
</dbReference>
<dbReference type="Gene3D" id="3.90.230.10">
    <property type="entry name" value="Creatinase/methionine aminopeptidase superfamily"/>
    <property type="match status" value="1"/>
</dbReference>
<organism evidence="3 4">
    <name type="scientific">Thermococcus sibiricus (strain DSM 12597 / MM 739)</name>
    <dbReference type="NCBI Taxonomy" id="604354"/>
    <lineage>
        <taxon>Archaea</taxon>
        <taxon>Methanobacteriati</taxon>
        <taxon>Methanobacteriota</taxon>
        <taxon>Thermococci</taxon>
        <taxon>Thermococcales</taxon>
        <taxon>Thermococcaceae</taxon>
        <taxon>Thermococcus</taxon>
    </lineage>
</organism>
<dbReference type="GeneID" id="8096747"/>
<dbReference type="eggNOG" id="arCOG01000">
    <property type="taxonomic scope" value="Archaea"/>
</dbReference>
<evidence type="ECO:0000313" key="3">
    <source>
        <dbReference type="EMBL" id="ACS90788.1"/>
    </source>
</evidence>
<dbReference type="PANTHER" id="PTHR46112:SF2">
    <property type="entry name" value="XAA-PRO AMINOPEPTIDASE P-RELATED"/>
    <property type="match status" value="1"/>
</dbReference>
<evidence type="ECO:0000259" key="1">
    <source>
        <dbReference type="Pfam" id="PF00557"/>
    </source>
</evidence>
<dbReference type="AlphaFoldDB" id="C6A593"/>
<evidence type="ECO:0000259" key="2">
    <source>
        <dbReference type="Pfam" id="PF01321"/>
    </source>
</evidence>
<dbReference type="SUPFAM" id="SSF53092">
    <property type="entry name" value="Creatinase/prolidase N-terminal domain"/>
    <property type="match status" value="1"/>
</dbReference>
<dbReference type="CDD" id="cd01066">
    <property type="entry name" value="APP_MetAP"/>
    <property type="match status" value="1"/>
</dbReference>
<dbReference type="InterPro" id="IPR000587">
    <property type="entry name" value="Creatinase_N"/>
</dbReference>
<protein>
    <submittedName>
        <fullName evidence="3">PepQ-1 X-pro dipeptidase</fullName>
    </submittedName>
</protein>
<accession>C6A593</accession>
<gene>
    <name evidence="3" type="ordered locus">TSIB_1737</name>
</gene>
<name>C6A593_THESM</name>
<dbReference type="HOGENOM" id="CLU_017266_4_2_2"/>